<keyword evidence="2" id="KW-1185">Reference proteome</keyword>
<organism evidence="1 2">
    <name type="scientific">Caballeronia humi</name>
    <dbReference type="NCBI Taxonomy" id="326474"/>
    <lineage>
        <taxon>Bacteria</taxon>
        <taxon>Pseudomonadati</taxon>
        <taxon>Pseudomonadota</taxon>
        <taxon>Betaproteobacteria</taxon>
        <taxon>Burkholderiales</taxon>
        <taxon>Burkholderiaceae</taxon>
        <taxon>Caballeronia</taxon>
    </lineage>
</organism>
<dbReference type="OrthoDB" id="8926694at2"/>
<protein>
    <submittedName>
        <fullName evidence="1">Uncharacterized protein</fullName>
    </submittedName>
</protein>
<sequence length="95" mass="10313">MNDDTTRTYRGLGIYPLIYPHRPRGADGARHPDEGFDASVRITRPQQGAAPALSRVFRIPAVKPFDGSGEARLASTSYAERLIDGQIEGISFAAP</sequence>
<dbReference type="RefSeq" id="WP_087657039.1">
    <property type="nucleotide sequence ID" value="NZ_FCNW02000007.1"/>
</dbReference>
<name>A0A158GKA9_9BURK</name>
<proteinExistence type="predicted"/>
<comment type="caution">
    <text evidence="1">The sequence shown here is derived from an EMBL/GenBank/DDBJ whole genome shotgun (WGS) entry which is preliminary data.</text>
</comment>
<dbReference type="Proteomes" id="UP000054977">
    <property type="component" value="Unassembled WGS sequence"/>
</dbReference>
<evidence type="ECO:0000313" key="2">
    <source>
        <dbReference type="Proteomes" id="UP000054977"/>
    </source>
</evidence>
<accession>A0A158GKA9</accession>
<gene>
    <name evidence="1" type="ORF">AWB65_02156</name>
</gene>
<evidence type="ECO:0000313" key="1">
    <source>
        <dbReference type="EMBL" id="SAL32558.1"/>
    </source>
</evidence>
<dbReference type="EMBL" id="FCNW02000007">
    <property type="protein sequence ID" value="SAL32558.1"/>
    <property type="molecule type" value="Genomic_DNA"/>
</dbReference>
<reference evidence="1" key="1">
    <citation type="submission" date="2016-01" db="EMBL/GenBank/DDBJ databases">
        <authorList>
            <person name="Peeters C."/>
        </authorList>
    </citation>
    <scope>NUCLEOTIDE SEQUENCE [LARGE SCALE GENOMIC DNA]</scope>
    <source>
        <strain evidence="1">LMG 22934</strain>
    </source>
</reference>
<dbReference type="AlphaFoldDB" id="A0A158GKA9"/>